<evidence type="ECO:0000313" key="2">
    <source>
        <dbReference type="Proteomes" id="UP000620104"/>
    </source>
</evidence>
<dbReference type="OrthoDB" id="2150604at2759"/>
<protein>
    <submittedName>
        <fullName evidence="1">Uncharacterized protein</fullName>
    </submittedName>
</protein>
<dbReference type="Proteomes" id="UP000620104">
    <property type="component" value="Unassembled WGS sequence"/>
</dbReference>
<sequence length="485" mass="53253">MGQSDGIRLLGNYERYSLARDNTGNPQLITYVGTYALGSKIPLPQSLKLRAGKLIGKYPLLKGCILDVKTTVPKWRYRSDGEVVSGLDTLVKDEHLDNQSSVEDVIARELDNNEELRVSANNTFLWRIVRYTTSSSDQPGYLAVTLNHVISDGKSGLALFDALLNETADAQTSNEATFPPSLENTVDTRPGYRYMANVIWTELIVPKLPTYIAASVRQAPCWPGRPPAVRNALRCYKHIILDSATTASLKANGKRHRVNTLHPILETAAVVALWITFGATEIAHNTPMSVRDVSRGHPLMTGNYVSNLENRCSIRGEDDFWEKSCAFSTWLKSDVAQRQAISAMGMLAHIPDGINDLALDSSTPTGWESFLKDKMARSPSTSLEVSNLGYTGLPPCVQGVTFAQTPSPATPVVVNAVGTPNGLSLLVCWRDGAYGQDGLDVGDFAQVYETVLGFLAQPELEIDEARDIRYHPTFADIRRKAGIKR</sequence>
<organism evidence="1 2">
    <name type="scientific">Naganishia liquefaciens</name>
    <dbReference type="NCBI Taxonomy" id="104408"/>
    <lineage>
        <taxon>Eukaryota</taxon>
        <taxon>Fungi</taxon>
        <taxon>Dikarya</taxon>
        <taxon>Basidiomycota</taxon>
        <taxon>Agaricomycotina</taxon>
        <taxon>Tremellomycetes</taxon>
        <taxon>Filobasidiales</taxon>
        <taxon>Filobasidiaceae</taxon>
        <taxon>Naganishia</taxon>
    </lineage>
</organism>
<reference evidence="1" key="1">
    <citation type="submission" date="2020-07" db="EMBL/GenBank/DDBJ databases">
        <title>Draft Genome Sequence of a Deep-Sea Yeast, Naganishia (Cryptococcus) liquefaciens strain N6.</title>
        <authorList>
            <person name="Han Y.W."/>
            <person name="Kajitani R."/>
            <person name="Morimoto H."/>
            <person name="Parhat M."/>
            <person name="Tsubouchi H."/>
            <person name="Bakenova O."/>
            <person name="Ogata M."/>
            <person name="Argunhan B."/>
            <person name="Aoki R."/>
            <person name="Kajiwara S."/>
            <person name="Itoh T."/>
            <person name="Iwasaki H."/>
        </authorList>
    </citation>
    <scope>NUCLEOTIDE SEQUENCE</scope>
    <source>
        <strain evidence="1">N6</strain>
    </source>
</reference>
<dbReference type="InterPro" id="IPR052058">
    <property type="entry name" value="Alcohol_O-acetyltransferase"/>
</dbReference>
<proteinExistence type="predicted"/>
<comment type="caution">
    <text evidence="1">The sequence shown here is derived from an EMBL/GenBank/DDBJ whole genome shotgun (WGS) entry which is preliminary data.</text>
</comment>
<accession>A0A8H3TSD0</accession>
<dbReference type="EMBL" id="BLZA01000017">
    <property type="protein sequence ID" value="GHJ86248.1"/>
    <property type="molecule type" value="Genomic_DNA"/>
</dbReference>
<dbReference type="Pfam" id="PF07247">
    <property type="entry name" value="AATase"/>
    <property type="match status" value="1"/>
</dbReference>
<evidence type="ECO:0000313" key="1">
    <source>
        <dbReference type="EMBL" id="GHJ86248.1"/>
    </source>
</evidence>
<keyword evidence="2" id="KW-1185">Reference proteome</keyword>
<dbReference type="PANTHER" id="PTHR28037:SF1">
    <property type="entry name" value="ALCOHOL O-ACETYLTRANSFERASE 1-RELATED"/>
    <property type="match status" value="1"/>
</dbReference>
<gene>
    <name evidence="1" type="ORF">NliqN6_2650</name>
</gene>
<name>A0A8H3TSD0_9TREE</name>
<dbReference type="PANTHER" id="PTHR28037">
    <property type="entry name" value="ALCOHOL O-ACETYLTRANSFERASE 1-RELATED"/>
    <property type="match status" value="1"/>
</dbReference>
<dbReference type="AlphaFoldDB" id="A0A8H3TSD0"/>
<dbReference type="InterPro" id="IPR010828">
    <property type="entry name" value="Atf2/Sli1-like"/>
</dbReference>